<dbReference type="SUPFAM" id="SSF52540">
    <property type="entry name" value="P-loop containing nucleoside triphosphate hydrolases"/>
    <property type="match status" value="1"/>
</dbReference>
<dbReference type="InterPro" id="IPR027417">
    <property type="entry name" value="P-loop_NTPase"/>
</dbReference>
<evidence type="ECO:0000259" key="3">
    <source>
        <dbReference type="Pfam" id="PF18741"/>
    </source>
</evidence>
<dbReference type="InterPro" id="IPR049468">
    <property type="entry name" value="Restrct_endonuc-II-like_dom"/>
</dbReference>
<dbReference type="CDD" id="cd18808">
    <property type="entry name" value="SF1_C_Upf1"/>
    <property type="match status" value="1"/>
</dbReference>
<dbReference type="Pfam" id="PF13086">
    <property type="entry name" value="AAA_11"/>
    <property type="match status" value="2"/>
</dbReference>
<dbReference type="Pfam" id="PF13087">
    <property type="entry name" value="AAA_12"/>
    <property type="match status" value="1"/>
</dbReference>
<sequence length="1424" mass="161805">MSDLFSATSSSIPSANRHALILSSLRNRLFDTSRRNRLLYYRSGSRFVNLTAASMPMSQPPQQATILFNYNSIDRQIMGMRSVLLNEQLFFKEHPYLQPQLNNVRLQAESDEKEYGFSQLHLVLTFLHWYNLKEDSSIRIQSPLLLLPVKLKRSKAVGEDKFTLEILDNVATVNPVLANHLKDLYGIELPDSVPFEQLSMMDFYQVFKTSLETASQGLQPDEQQPVQLLYANDPDAAQVYQAARHTIDTYLKRLGRPTEDVPDPAARIAYTSPLTPAPHLWEFDTTQLVLGNFNYKKMSLVSDYNQAITQGGAHPVFSALFSDLPKAPAPPVVAHTPADWYHVISADPAQTAAILQNRSGGSYIIQGPPGTGKSQTITNLVADFLAQGKTVLFVCEKRAALDVVYHRLQQRKLSELCCYIHDSQADKKAFIQDLKTVYDDFLKTRIDLTHLTLRRKIALEHLQRQLQLLQTYHDQQRATGEDVGIPTRQLIATLLQLQHHLPAAPANTMPAYHYWLQFGDTLEELSRALERQGAAPQLALHPFRNLGNALIQDRQAFTLINHLSAHAQGAIDHITRIIINNQIPTQYTEKLTQLMALVKTAAVLGPLAEHRNLHLVDPENKEAKRFEKAYRRYRQYQKAYKLAGKRNKHWLQKFSPQEVQLALAIAAKYEASFLRFFSGSWRRLKKQLLKAYNFPAHQLAPAFSTILEQLRDEYAAADKLTQHQHTMQERYRTDNLVTMYVGLEALRRQLGDERIHYLLQHPQAHEVVQQLSGLNNSLHQLEIQLQQSLYGYEQKSLWQVQEELSAICAQAPQLQKLLPALQAFAALPLELQDTIRQVPLTPLQAQAAMAQFSLQAIYDRHSTFANTQQDHLLQAVKQITETYQQLLSLNSDYIRATRRQQFLQHYTVSNTAAGQLSPEQRQLKKTYAEGRRLLEHEMGKTMRFRSIREMASLESSIVLKDIKPVWLMSPLSVSDSLPMDPLCFDVVIFDEASQIPLEEGIPALFRAPQTIIVGDEKQMPPAQFFSSSTPEADDVATDEDLNPDAGSLLVQGAAKLPGAMLRWHYRSRYEALISYSNHAFYGADLLTIPDKTLPPPQQPLLTIQTPEEGEQYAQQVLQHSISYHYLPNGVYENRSNLPEARYIAYIVKSLLLQPVKESIGIVAFSQEQQQAIVNAINALAATDRAFDAALDNAYNREEEGQYTGLFIKNLENVQGDERDIILISICYGHDRHQHMRMHFGPVNRRGGEKRLNVIFSRAKKHMAIISSIRHQHITNEHNDGARYFKRFLQYAEAVSTGHMEQARQVLDSLLPPGKVISTDADVSSLTTRQVKAALEAAGYIVDEAVGQSSFRCSLAVKKQATDTHYSLGILLDDAAHYQNNNLVEQYYQRPAMLQAFGWKLAHVYAKDWLDDRTYVLHQLLDHLK</sequence>
<evidence type="ECO:0000259" key="2">
    <source>
        <dbReference type="Pfam" id="PF13087"/>
    </source>
</evidence>
<dbReference type="InterPro" id="IPR047187">
    <property type="entry name" value="SF1_C_Upf1"/>
</dbReference>
<dbReference type="Pfam" id="PF13195">
    <property type="entry name" value="DUF4011"/>
    <property type="match status" value="1"/>
</dbReference>
<feature type="domain" description="DNA2/NAM7 helicase helicase" evidence="1">
    <location>
        <begin position="854"/>
        <end position="1021"/>
    </location>
</feature>
<name>A0A5B2VM11_9BACT</name>
<organism evidence="4 5">
    <name type="scientific">Chitinophaga agrisoli</name>
    <dbReference type="NCBI Taxonomy" id="2607653"/>
    <lineage>
        <taxon>Bacteria</taxon>
        <taxon>Pseudomonadati</taxon>
        <taxon>Bacteroidota</taxon>
        <taxon>Chitinophagia</taxon>
        <taxon>Chitinophagales</taxon>
        <taxon>Chitinophagaceae</taxon>
        <taxon>Chitinophaga</taxon>
    </lineage>
</organism>
<dbReference type="Pfam" id="PF18741">
    <property type="entry name" value="MTES_1575"/>
    <property type="match status" value="1"/>
</dbReference>
<evidence type="ECO:0000259" key="1">
    <source>
        <dbReference type="Pfam" id="PF13086"/>
    </source>
</evidence>
<evidence type="ECO:0000313" key="5">
    <source>
        <dbReference type="Proteomes" id="UP000324611"/>
    </source>
</evidence>
<feature type="domain" description="DNA2/NAM7 helicase helicase" evidence="1">
    <location>
        <begin position="350"/>
        <end position="479"/>
    </location>
</feature>
<dbReference type="Gene3D" id="3.40.50.300">
    <property type="entry name" value="P-loop containing nucleotide triphosphate hydrolases"/>
    <property type="match status" value="3"/>
</dbReference>
<reference evidence="4 5" key="1">
    <citation type="submission" date="2019-09" db="EMBL/GenBank/DDBJ databases">
        <title>Chitinophaga ginsengihumi sp. nov., isolated from soil of ginseng rhizosphere.</title>
        <authorList>
            <person name="Lee J."/>
        </authorList>
    </citation>
    <scope>NUCLEOTIDE SEQUENCE [LARGE SCALE GENOMIC DNA]</scope>
    <source>
        <strain evidence="4 5">BN140078</strain>
    </source>
</reference>
<dbReference type="EMBL" id="VUOC01000004">
    <property type="protein sequence ID" value="KAA2239965.1"/>
    <property type="molecule type" value="Genomic_DNA"/>
</dbReference>
<dbReference type="PANTHER" id="PTHR10887">
    <property type="entry name" value="DNA2/NAM7 HELICASE FAMILY"/>
    <property type="match status" value="1"/>
</dbReference>
<evidence type="ECO:0000313" key="4">
    <source>
        <dbReference type="EMBL" id="KAA2239965.1"/>
    </source>
</evidence>
<comment type="caution">
    <text evidence="4">The sequence shown here is derived from an EMBL/GenBank/DDBJ whole genome shotgun (WGS) entry which is preliminary data.</text>
</comment>
<gene>
    <name evidence="4" type="ORF">F0L74_27680</name>
</gene>
<accession>A0A5B2VM11</accession>
<reference evidence="4 5" key="2">
    <citation type="submission" date="2019-09" db="EMBL/GenBank/DDBJ databases">
        <authorList>
            <person name="Jin C."/>
        </authorList>
    </citation>
    <scope>NUCLEOTIDE SEQUENCE [LARGE SCALE GENOMIC DNA]</scope>
    <source>
        <strain evidence="4 5">BN140078</strain>
    </source>
</reference>
<keyword evidence="5" id="KW-1185">Reference proteome</keyword>
<dbReference type="InterPro" id="IPR025103">
    <property type="entry name" value="DUF4011"/>
</dbReference>
<dbReference type="RefSeq" id="WP_149841142.1">
    <property type="nucleotide sequence ID" value="NZ_VUOC01000004.1"/>
</dbReference>
<dbReference type="InterPro" id="IPR045055">
    <property type="entry name" value="DNA2/NAM7-like"/>
</dbReference>
<dbReference type="GO" id="GO:0004386">
    <property type="term" value="F:helicase activity"/>
    <property type="evidence" value="ECO:0007669"/>
    <property type="project" value="InterPro"/>
</dbReference>
<feature type="domain" description="Restriction endonuclease type II-like" evidence="3">
    <location>
        <begin position="1328"/>
        <end position="1423"/>
    </location>
</feature>
<dbReference type="Proteomes" id="UP000324611">
    <property type="component" value="Unassembled WGS sequence"/>
</dbReference>
<dbReference type="InterPro" id="IPR041677">
    <property type="entry name" value="DNA2/NAM7_AAA_11"/>
</dbReference>
<feature type="domain" description="DNA2/NAM7 helicase-like C-terminal" evidence="2">
    <location>
        <begin position="1056"/>
        <end position="1267"/>
    </location>
</feature>
<protein>
    <submittedName>
        <fullName evidence="4">DUF4011 domain-containing protein</fullName>
    </submittedName>
</protein>
<proteinExistence type="predicted"/>
<dbReference type="InterPro" id="IPR041679">
    <property type="entry name" value="DNA2/NAM7-like_C"/>
</dbReference>
<dbReference type="PANTHER" id="PTHR10887:SF495">
    <property type="entry name" value="HELICASE SENATAXIN ISOFORM X1-RELATED"/>
    <property type="match status" value="1"/>
</dbReference>